<dbReference type="GO" id="GO:0008966">
    <property type="term" value="F:phosphoglucosamine mutase activity"/>
    <property type="evidence" value="ECO:0007669"/>
    <property type="project" value="InterPro"/>
</dbReference>
<evidence type="ECO:0000259" key="11">
    <source>
        <dbReference type="Pfam" id="PF02879"/>
    </source>
</evidence>
<dbReference type="InterPro" id="IPR050060">
    <property type="entry name" value="Phosphoglucosamine_mutase"/>
</dbReference>
<keyword evidence="5 7" id="KW-0460">Magnesium</keyword>
<evidence type="ECO:0008006" key="15">
    <source>
        <dbReference type="Google" id="ProtNLM"/>
    </source>
</evidence>
<evidence type="ECO:0000256" key="7">
    <source>
        <dbReference type="RuleBase" id="RU004326"/>
    </source>
</evidence>
<dbReference type="Gene3D" id="3.40.120.10">
    <property type="entry name" value="Alpha-D-Glucose-1,6-Bisphosphate, subunit A, domain 3"/>
    <property type="match status" value="3"/>
</dbReference>
<dbReference type="Pfam" id="PF02878">
    <property type="entry name" value="PGM_PMM_I"/>
    <property type="match status" value="1"/>
</dbReference>
<accession>J3JGD4</accession>
<feature type="domain" description="Alpha-D-phosphohexomutase alpha/beta/alpha" evidence="11">
    <location>
        <begin position="179"/>
        <end position="279"/>
    </location>
</feature>
<comment type="caution">
    <text evidence="13">The sequence shown here is derived from an EMBL/GenBank/DDBJ whole genome shotgun (WGS) entry which is preliminary data.</text>
</comment>
<dbReference type="InterPro" id="IPR005845">
    <property type="entry name" value="A-D-PHexomutase_a/b/a-II"/>
</dbReference>
<comment type="similarity">
    <text evidence="2 7">Belongs to the phosphohexose mutase family.</text>
</comment>
<feature type="domain" description="Alpha-D-phosphohexomutase alpha/beta/alpha" evidence="10">
    <location>
        <begin position="31"/>
        <end position="159"/>
    </location>
</feature>
<keyword evidence="4 7" id="KW-0479">Metal-binding</keyword>
<dbReference type="SUPFAM" id="SSF55957">
    <property type="entry name" value="Phosphoglucomutase, C-terminal domain"/>
    <property type="match status" value="1"/>
</dbReference>
<dbReference type="Pfam" id="PF02879">
    <property type="entry name" value="PGM_PMM_II"/>
    <property type="match status" value="1"/>
</dbReference>
<dbReference type="Pfam" id="PF02880">
    <property type="entry name" value="PGM_PMM_III"/>
    <property type="match status" value="1"/>
</dbReference>
<evidence type="ECO:0000256" key="5">
    <source>
        <dbReference type="ARBA" id="ARBA00022842"/>
    </source>
</evidence>
<dbReference type="eggNOG" id="arCOG00767">
    <property type="taxonomic scope" value="Archaea"/>
</dbReference>
<dbReference type="SUPFAM" id="SSF53738">
    <property type="entry name" value="Phosphoglucomutase, first 3 domains"/>
    <property type="match status" value="3"/>
</dbReference>
<dbReference type="Pfam" id="PF00408">
    <property type="entry name" value="PGM_PMM_IV"/>
    <property type="match status" value="1"/>
</dbReference>
<dbReference type="AlphaFoldDB" id="J3JGD4"/>
<dbReference type="GO" id="GO:0004615">
    <property type="term" value="F:phosphomannomutase activity"/>
    <property type="evidence" value="ECO:0007669"/>
    <property type="project" value="TreeGrafter"/>
</dbReference>
<evidence type="ECO:0000256" key="6">
    <source>
        <dbReference type="ARBA" id="ARBA00023235"/>
    </source>
</evidence>
<dbReference type="InterPro" id="IPR005846">
    <property type="entry name" value="A-D-PHexomutase_a/b/a-III"/>
</dbReference>
<dbReference type="PROSITE" id="PS00710">
    <property type="entry name" value="PGM_PMM"/>
    <property type="match status" value="1"/>
</dbReference>
<dbReference type="CDD" id="cd03087">
    <property type="entry name" value="PGM_like1"/>
    <property type="match status" value="1"/>
</dbReference>
<dbReference type="PANTHER" id="PTHR42946:SF1">
    <property type="entry name" value="PHOSPHOGLUCOMUTASE (ALPHA-D-GLUCOSE-1,6-BISPHOSPHATE-DEPENDENT)"/>
    <property type="match status" value="1"/>
</dbReference>
<gene>
    <name evidence="13" type="ORF">HSB1_21870</name>
</gene>
<dbReference type="InterPro" id="IPR016055">
    <property type="entry name" value="A-D-PHexomutase_a/b/a-I/II/III"/>
</dbReference>
<dbReference type="GO" id="GO:0000287">
    <property type="term" value="F:magnesium ion binding"/>
    <property type="evidence" value="ECO:0007669"/>
    <property type="project" value="InterPro"/>
</dbReference>
<feature type="domain" description="Alpha-D-phosphohexomutase C-terminal" evidence="9">
    <location>
        <begin position="413"/>
        <end position="474"/>
    </location>
</feature>
<evidence type="ECO:0000259" key="9">
    <source>
        <dbReference type="Pfam" id="PF00408"/>
    </source>
</evidence>
<evidence type="ECO:0000259" key="10">
    <source>
        <dbReference type="Pfam" id="PF02878"/>
    </source>
</evidence>
<feature type="domain" description="Alpha-D-phosphohexomutase alpha/beta/alpha" evidence="12">
    <location>
        <begin position="287"/>
        <end position="391"/>
    </location>
</feature>
<dbReference type="Gene3D" id="3.30.310.50">
    <property type="entry name" value="Alpha-D-phosphohexomutase, C-terminal domain"/>
    <property type="match status" value="1"/>
</dbReference>
<dbReference type="InterPro" id="IPR005843">
    <property type="entry name" value="A-D-PHexomutase_C"/>
</dbReference>
<evidence type="ECO:0000256" key="3">
    <source>
        <dbReference type="ARBA" id="ARBA00022553"/>
    </source>
</evidence>
<dbReference type="GO" id="GO:0005975">
    <property type="term" value="P:carbohydrate metabolic process"/>
    <property type="evidence" value="ECO:0007669"/>
    <property type="project" value="InterPro"/>
</dbReference>
<dbReference type="PATRIC" id="fig|1210908.3.peg.2094"/>
<keyword evidence="6" id="KW-0413">Isomerase</keyword>
<evidence type="ECO:0000256" key="1">
    <source>
        <dbReference type="ARBA" id="ARBA00001946"/>
    </source>
</evidence>
<dbReference type="PANTHER" id="PTHR42946">
    <property type="entry name" value="PHOSPHOHEXOSE MUTASE"/>
    <property type="match status" value="1"/>
</dbReference>
<evidence type="ECO:0000256" key="2">
    <source>
        <dbReference type="ARBA" id="ARBA00010231"/>
    </source>
</evidence>
<dbReference type="PRINTS" id="PR00509">
    <property type="entry name" value="PGMPMM"/>
</dbReference>
<evidence type="ECO:0000259" key="12">
    <source>
        <dbReference type="Pfam" id="PF02880"/>
    </source>
</evidence>
<evidence type="ECO:0000313" key="13">
    <source>
        <dbReference type="EMBL" id="EJN60029.1"/>
    </source>
</evidence>
<dbReference type="Proteomes" id="UP000007813">
    <property type="component" value="Unassembled WGS sequence"/>
</dbReference>
<dbReference type="InterPro" id="IPR005844">
    <property type="entry name" value="A-D-PHexomutase_a/b/a-I"/>
</dbReference>
<evidence type="ECO:0000256" key="8">
    <source>
        <dbReference type="SAM" id="MobiDB-lite"/>
    </source>
</evidence>
<dbReference type="InterPro" id="IPR005841">
    <property type="entry name" value="Alpha-D-phosphohexomutase_SF"/>
</dbReference>
<sequence length="481" mass="51701">MALERGPVTLPRTFSPSERLSPRNDEQNVMKLFGSSGTRGVAGEQLTPEFVLRVAKAAGTVWETDRAVVARDTRTTGEMFTNAAASGLASVGTDVDRLGVAPTPAVVRYCDAESIPAVLITASHNPPEYNGVKLVGADGVELPVHRLEKIEEHILAEEFDVAAWDDVGTTRRVDSANRDYVDEMLATVDRDTIADANLTVALDPGHGAGALTSPDFYRELGCKVITVNAQPDGHFPGRQPEPVEKNLTDLGRLVRVSEADVGIAHDGDADRAIFFDEHGQYIEGDTSLAALAASQLNPGDTTVAAVNVSQRLVDVCDDVGADLQLTPIGSTNIITRIRELWADGATIPIAGEGNGGIFFPNYRLVRDGGFIGAKFLELVAERPASEVVAPYTDYHNVRVNLTYETETELDAMLDAAAAYAAEADAEPNTKDGYRLDYGDAWVLVRPSGTEPKVRIYAEARDADRAETLAEEARDALETARP</sequence>
<dbReference type="InterPro" id="IPR016066">
    <property type="entry name" value="A-D-PHexomutase_CS"/>
</dbReference>
<dbReference type="EMBL" id="ALJD01000004">
    <property type="protein sequence ID" value="EJN60029.1"/>
    <property type="molecule type" value="Genomic_DNA"/>
</dbReference>
<proteinExistence type="inferred from homology"/>
<evidence type="ECO:0000313" key="14">
    <source>
        <dbReference type="Proteomes" id="UP000007813"/>
    </source>
</evidence>
<dbReference type="NCBIfam" id="TIGR03990">
    <property type="entry name" value="Arch_GlmM"/>
    <property type="match status" value="1"/>
</dbReference>
<reference evidence="13 14" key="1">
    <citation type="journal article" date="2012" name="J. Bacteriol.">
        <title>Draft Genome Sequence of the Extremely Halophilic Archaeon Halogranum salarium B-1T.</title>
        <authorList>
            <person name="Kim K.K."/>
            <person name="Lee K.C."/>
            <person name="Lee J.S."/>
        </authorList>
    </citation>
    <scope>NUCLEOTIDE SEQUENCE [LARGE SCALE GENOMIC DNA]</scope>
    <source>
        <strain evidence="13 14">B-1</strain>
    </source>
</reference>
<organism evidence="13 14">
    <name type="scientific">Halogranum salarium B-1</name>
    <dbReference type="NCBI Taxonomy" id="1210908"/>
    <lineage>
        <taxon>Archaea</taxon>
        <taxon>Methanobacteriati</taxon>
        <taxon>Methanobacteriota</taxon>
        <taxon>Stenosarchaea group</taxon>
        <taxon>Halobacteria</taxon>
        <taxon>Halobacteriales</taxon>
        <taxon>Haloferacaceae</taxon>
    </lineage>
</organism>
<name>J3JGD4_9EURY</name>
<comment type="cofactor">
    <cofactor evidence="1">
        <name>Mg(2+)</name>
        <dbReference type="ChEBI" id="CHEBI:18420"/>
    </cofactor>
</comment>
<dbReference type="InterPro" id="IPR024086">
    <property type="entry name" value="GlmM_arc-type"/>
</dbReference>
<feature type="region of interest" description="Disordered" evidence="8">
    <location>
        <begin position="1"/>
        <end position="25"/>
    </location>
</feature>
<protein>
    <recommendedName>
        <fullName evidence="15">Phosphoglucosamine mutase</fullName>
    </recommendedName>
</protein>
<keyword evidence="3" id="KW-0597">Phosphoprotein</keyword>
<dbReference type="InterPro" id="IPR036900">
    <property type="entry name" value="A-D-PHexomutase_C_sf"/>
</dbReference>
<evidence type="ECO:0000256" key="4">
    <source>
        <dbReference type="ARBA" id="ARBA00022723"/>
    </source>
</evidence>